<protein>
    <submittedName>
        <fullName evidence="1">Uncharacterized protein</fullName>
    </submittedName>
</protein>
<dbReference type="OrthoDB" id="10536997at2759"/>
<comment type="caution">
    <text evidence="1">The sequence shown here is derived from an EMBL/GenBank/DDBJ whole genome shotgun (WGS) entry which is preliminary data.</text>
</comment>
<sequence>MENEEIKNFLIGTSLTKVLLESSKEEYLEMGCDESKYEKRIEFAKYMVEKIDAASPRVRDLFHTVFKSDSWEEDQKLLNNLEQSDREELLALKEDLQCAYRAKADGGVHKILLNASCRTYNFVAFY</sequence>
<dbReference type="Proteomes" id="UP000024635">
    <property type="component" value="Unassembled WGS sequence"/>
</dbReference>
<proteinExistence type="predicted"/>
<accession>A0A016VWX7</accession>
<gene>
    <name evidence="1" type="primary">Acey_s0003.g1379</name>
    <name evidence="1" type="ORF">Y032_0003g1379</name>
</gene>
<evidence type="ECO:0000313" key="2">
    <source>
        <dbReference type="Proteomes" id="UP000024635"/>
    </source>
</evidence>
<dbReference type="AlphaFoldDB" id="A0A016VWX7"/>
<organism evidence="1 2">
    <name type="scientific">Ancylostoma ceylanicum</name>
    <dbReference type="NCBI Taxonomy" id="53326"/>
    <lineage>
        <taxon>Eukaryota</taxon>
        <taxon>Metazoa</taxon>
        <taxon>Ecdysozoa</taxon>
        <taxon>Nematoda</taxon>
        <taxon>Chromadorea</taxon>
        <taxon>Rhabditida</taxon>
        <taxon>Rhabditina</taxon>
        <taxon>Rhabditomorpha</taxon>
        <taxon>Strongyloidea</taxon>
        <taxon>Ancylostomatidae</taxon>
        <taxon>Ancylostomatinae</taxon>
        <taxon>Ancylostoma</taxon>
    </lineage>
</organism>
<evidence type="ECO:0000313" key="1">
    <source>
        <dbReference type="EMBL" id="EYC32064.1"/>
    </source>
</evidence>
<dbReference type="EMBL" id="JARK01001339">
    <property type="protein sequence ID" value="EYC32064.1"/>
    <property type="molecule type" value="Genomic_DNA"/>
</dbReference>
<reference evidence="2" key="1">
    <citation type="journal article" date="2015" name="Nat. Genet.">
        <title>The genome and transcriptome of the zoonotic hookworm Ancylostoma ceylanicum identify infection-specific gene families.</title>
        <authorList>
            <person name="Schwarz E.M."/>
            <person name="Hu Y."/>
            <person name="Antoshechkin I."/>
            <person name="Miller M.M."/>
            <person name="Sternberg P.W."/>
            <person name="Aroian R.V."/>
        </authorList>
    </citation>
    <scope>NUCLEOTIDE SEQUENCE</scope>
    <source>
        <strain evidence="2">HY135</strain>
    </source>
</reference>
<name>A0A016VWX7_9BILA</name>
<keyword evidence="2" id="KW-1185">Reference proteome</keyword>